<sequence length="61" mass="6964">MLFLFLIAKKVLSKLELQVCKTLLGLYFAGINCNVWYLLSVPFPELFIEGFAALKKRNALL</sequence>
<keyword evidence="2" id="KW-1185">Reference proteome</keyword>
<dbReference type="Proteomes" id="UP001151478">
    <property type="component" value="Unassembled WGS sequence"/>
</dbReference>
<proteinExistence type="predicted"/>
<dbReference type="RefSeq" id="WP_274270343.1">
    <property type="nucleotide sequence ID" value="NZ_JAOSLC020000003.1"/>
</dbReference>
<reference evidence="1" key="1">
    <citation type="submission" date="2023-02" db="EMBL/GenBank/DDBJ databases">
        <title>Polaribacter ponticola sp. nov., isolated from seawater.</title>
        <authorList>
            <person name="Baek J.H."/>
            <person name="Kim J.M."/>
            <person name="Choi D.G."/>
            <person name="Jeon C.O."/>
        </authorList>
    </citation>
    <scope>NUCLEOTIDE SEQUENCE</scope>
    <source>
        <strain evidence="1">MSW5</strain>
    </source>
</reference>
<protein>
    <submittedName>
        <fullName evidence="1">Uncharacterized protein</fullName>
    </submittedName>
</protein>
<organism evidence="1 2">
    <name type="scientific">Polaribacter ponticola</name>
    <dbReference type="NCBI Taxonomy" id="2978475"/>
    <lineage>
        <taxon>Bacteria</taxon>
        <taxon>Pseudomonadati</taxon>
        <taxon>Bacteroidota</taxon>
        <taxon>Flavobacteriia</taxon>
        <taxon>Flavobacteriales</taxon>
        <taxon>Flavobacteriaceae</taxon>
    </lineage>
</organism>
<evidence type="ECO:0000313" key="1">
    <source>
        <dbReference type="EMBL" id="MDD7914501.1"/>
    </source>
</evidence>
<dbReference type="EMBL" id="JAOSLC020000003">
    <property type="protein sequence ID" value="MDD7914501.1"/>
    <property type="molecule type" value="Genomic_DNA"/>
</dbReference>
<gene>
    <name evidence="1" type="ORF">N5A56_008785</name>
</gene>
<name>A0ABT5S8R4_9FLAO</name>
<evidence type="ECO:0000313" key="2">
    <source>
        <dbReference type="Proteomes" id="UP001151478"/>
    </source>
</evidence>
<comment type="caution">
    <text evidence="1">The sequence shown here is derived from an EMBL/GenBank/DDBJ whole genome shotgun (WGS) entry which is preliminary data.</text>
</comment>
<accession>A0ABT5S8R4</accession>